<dbReference type="InterPro" id="IPR037069">
    <property type="entry name" value="AcylCoA_DH/ox_N_sf"/>
</dbReference>
<dbReference type="Gene3D" id="2.40.110.10">
    <property type="entry name" value="Butyryl-CoA Dehydrogenase, subunit A, domain 2"/>
    <property type="match status" value="1"/>
</dbReference>
<accession>A0ABV7ENT6</accession>
<dbReference type="PROSITE" id="PS00073">
    <property type="entry name" value="ACYL_COA_DH_2"/>
    <property type="match status" value="1"/>
</dbReference>
<keyword evidence="3 5" id="KW-0285">Flavoprotein</keyword>
<dbReference type="Gene3D" id="1.10.540.10">
    <property type="entry name" value="Acyl-CoA dehydrogenase/oxidase, N-terminal domain"/>
    <property type="match status" value="1"/>
</dbReference>
<dbReference type="Proteomes" id="UP001595462">
    <property type="component" value="Unassembled WGS sequence"/>
</dbReference>
<keyword evidence="10" id="KW-1185">Reference proteome</keyword>
<feature type="domain" description="Acyl-CoA oxidase/dehydrogenase middle" evidence="7">
    <location>
        <begin position="122"/>
        <end position="213"/>
    </location>
</feature>
<reference evidence="10" key="1">
    <citation type="journal article" date="2019" name="Int. J. Syst. Evol. Microbiol.">
        <title>The Global Catalogue of Microorganisms (GCM) 10K type strain sequencing project: providing services to taxonomists for standard genome sequencing and annotation.</title>
        <authorList>
            <consortium name="The Broad Institute Genomics Platform"/>
            <consortium name="The Broad Institute Genome Sequencing Center for Infectious Disease"/>
            <person name="Wu L."/>
            <person name="Ma J."/>
        </authorList>
    </citation>
    <scope>NUCLEOTIDE SEQUENCE [LARGE SCALE GENOMIC DNA]</scope>
    <source>
        <strain evidence="10">KCTC 52640</strain>
    </source>
</reference>
<evidence type="ECO:0000256" key="1">
    <source>
        <dbReference type="ARBA" id="ARBA00001974"/>
    </source>
</evidence>
<dbReference type="SUPFAM" id="SSF56645">
    <property type="entry name" value="Acyl-CoA dehydrogenase NM domain-like"/>
    <property type="match status" value="1"/>
</dbReference>
<dbReference type="Pfam" id="PF00441">
    <property type="entry name" value="Acyl-CoA_dh_1"/>
    <property type="match status" value="1"/>
</dbReference>
<dbReference type="InterPro" id="IPR009100">
    <property type="entry name" value="AcylCoA_DH/oxidase_NM_dom_sf"/>
</dbReference>
<protein>
    <submittedName>
        <fullName evidence="9">Acyl-CoA dehydrogenase family protein</fullName>
    </submittedName>
</protein>
<evidence type="ECO:0000259" key="6">
    <source>
        <dbReference type="Pfam" id="PF00441"/>
    </source>
</evidence>
<evidence type="ECO:0000256" key="3">
    <source>
        <dbReference type="ARBA" id="ARBA00022630"/>
    </source>
</evidence>
<organism evidence="9 10">
    <name type="scientific">Salinisphaera aquimarina</name>
    <dbReference type="NCBI Taxonomy" id="2094031"/>
    <lineage>
        <taxon>Bacteria</taxon>
        <taxon>Pseudomonadati</taxon>
        <taxon>Pseudomonadota</taxon>
        <taxon>Gammaproteobacteria</taxon>
        <taxon>Salinisphaerales</taxon>
        <taxon>Salinisphaeraceae</taxon>
        <taxon>Salinisphaera</taxon>
    </lineage>
</organism>
<dbReference type="Pfam" id="PF02770">
    <property type="entry name" value="Acyl-CoA_dh_M"/>
    <property type="match status" value="1"/>
</dbReference>
<dbReference type="InterPro" id="IPR046373">
    <property type="entry name" value="Acyl-CoA_Oxase/DH_mid-dom_sf"/>
</dbReference>
<evidence type="ECO:0000313" key="9">
    <source>
        <dbReference type="EMBL" id="MFC3103556.1"/>
    </source>
</evidence>
<comment type="cofactor">
    <cofactor evidence="1 5">
        <name>FAD</name>
        <dbReference type="ChEBI" id="CHEBI:57692"/>
    </cofactor>
</comment>
<proteinExistence type="inferred from homology"/>
<dbReference type="Gene3D" id="1.20.140.10">
    <property type="entry name" value="Butyryl-CoA Dehydrogenase, subunit A, domain 3"/>
    <property type="match status" value="1"/>
</dbReference>
<comment type="similarity">
    <text evidence="2 5">Belongs to the acyl-CoA dehydrogenase family.</text>
</comment>
<dbReference type="EMBL" id="JBHRSS010000003">
    <property type="protein sequence ID" value="MFC3103556.1"/>
    <property type="molecule type" value="Genomic_DNA"/>
</dbReference>
<dbReference type="Pfam" id="PF02771">
    <property type="entry name" value="Acyl-CoA_dh_N"/>
    <property type="match status" value="1"/>
</dbReference>
<dbReference type="InterPro" id="IPR006091">
    <property type="entry name" value="Acyl-CoA_Oxase/DH_mid-dom"/>
</dbReference>
<dbReference type="InterPro" id="IPR052547">
    <property type="entry name" value="Mito_Isobutyryl-CoADH"/>
</dbReference>
<evidence type="ECO:0000256" key="4">
    <source>
        <dbReference type="ARBA" id="ARBA00022827"/>
    </source>
</evidence>
<evidence type="ECO:0000259" key="7">
    <source>
        <dbReference type="Pfam" id="PF02770"/>
    </source>
</evidence>
<dbReference type="PANTHER" id="PTHR43831:SF1">
    <property type="entry name" value="ISOBUTYRYL-COA DEHYDROGENASE, MITOCHONDRIAL"/>
    <property type="match status" value="1"/>
</dbReference>
<dbReference type="SUPFAM" id="SSF47203">
    <property type="entry name" value="Acyl-CoA dehydrogenase C-terminal domain-like"/>
    <property type="match status" value="1"/>
</dbReference>
<sequence length="386" mass="41360">MNFELDETQSAMRDAAQAFARESLAPRAAEWDAESIFPRDVIGQAGELGFCGLYTPEAQGGLGLARLDSAMIFEALAGGCTSTAAYISIHNMATWMIATFGGDAVRDQWCAQLAAGEKLASYCLTEPGAGSDAGSLKTRAVRDGDDYVLDGSKCFISGAGDTDVLVVMARTGKAGPGGISTFAVAADTPGVSYGRKEPKMGWNSQATRTITFDGARVPAANRLGEEGQGFMIAMKGLDGGRINIAACSLGTAQAALDASRRYLGEREQFGRKLGEFQALQFKLADMATELIASRQMVWLAASRLDNGHAEATAFCAMAKRLATDLCFDICNAALQIHGGYGYIREYPLERHVRDVRVHQILEGTNEIMRLIIARRVLADDNGDRLR</sequence>
<dbReference type="PIRSF" id="PIRSF016578">
    <property type="entry name" value="HsaA"/>
    <property type="match status" value="1"/>
</dbReference>
<dbReference type="InterPro" id="IPR036250">
    <property type="entry name" value="AcylCo_DH-like_C"/>
</dbReference>
<evidence type="ECO:0000256" key="2">
    <source>
        <dbReference type="ARBA" id="ARBA00009347"/>
    </source>
</evidence>
<dbReference type="PROSITE" id="PS00072">
    <property type="entry name" value="ACYL_COA_DH_1"/>
    <property type="match status" value="1"/>
</dbReference>
<dbReference type="InterPro" id="IPR006089">
    <property type="entry name" value="Acyl-CoA_DH_CS"/>
</dbReference>
<dbReference type="RefSeq" id="WP_380687696.1">
    <property type="nucleotide sequence ID" value="NZ_JBHRSS010000003.1"/>
</dbReference>
<name>A0ABV7ENT6_9GAMM</name>
<evidence type="ECO:0000256" key="5">
    <source>
        <dbReference type="RuleBase" id="RU362125"/>
    </source>
</evidence>
<dbReference type="InterPro" id="IPR013786">
    <property type="entry name" value="AcylCoA_DH/ox_N"/>
</dbReference>
<dbReference type="InterPro" id="IPR009075">
    <property type="entry name" value="AcylCo_DH/oxidase_C"/>
</dbReference>
<dbReference type="PANTHER" id="PTHR43831">
    <property type="entry name" value="ISOBUTYRYL-COA DEHYDROGENASE"/>
    <property type="match status" value="1"/>
</dbReference>
<keyword evidence="5" id="KW-0560">Oxidoreductase</keyword>
<evidence type="ECO:0000313" key="10">
    <source>
        <dbReference type="Proteomes" id="UP001595462"/>
    </source>
</evidence>
<keyword evidence="4 5" id="KW-0274">FAD</keyword>
<feature type="domain" description="Acyl-CoA dehydrogenase/oxidase C-terminal" evidence="6">
    <location>
        <begin position="227"/>
        <end position="377"/>
    </location>
</feature>
<gene>
    <name evidence="9" type="ORF">ACFOSU_06595</name>
</gene>
<feature type="domain" description="Acyl-CoA dehydrogenase/oxidase N-terminal" evidence="8">
    <location>
        <begin position="7"/>
        <end position="117"/>
    </location>
</feature>
<evidence type="ECO:0000259" key="8">
    <source>
        <dbReference type="Pfam" id="PF02771"/>
    </source>
</evidence>
<comment type="caution">
    <text evidence="9">The sequence shown here is derived from an EMBL/GenBank/DDBJ whole genome shotgun (WGS) entry which is preliminary data.</text>
</comment>